<gene>
    <name evidence="1" type="ORF">N47_F15950</name>
</gene>
<evidence type="ECO:0000313" key="1">
    <source>
        <dbReference type="EMBL" id="CBX29900.1"/>
    </source>
</evidence>
<organism evidence="1">
    <name type="scientific">uncultured Desulfobacterium sp</name>
    <dbReference type="NCBI Taxonomy" id="201089"/>
    <lineage>
        <taxon>Bacteria</taxon>
        <taxon>Pseudomonadati</taxon>
        <taxon>Thermodesulfobacteriota</taxon>
        <taxon>Desulfobacteria</taxon>
        <taxon>Desulfobacterales</taxon>
        <taxon>Desulfobacteriaceae</taxon>
        <taxon>Desulfobacterium</taxon>
        <taxon>environmental samples</taxon>
    </lineage>
</organism>
<dbReference type="AlphaFoldDB" id="E1YH56"/>
<reference evidence="1" key="1">
    <citation type="journal article" date="2011" name="Environ. Microbiol.">
        <title>Genomic insights into the metabolic potential of the polycyclic aromatic hydrocarbon degrading sulfate-reducing Deltaproteobacterium N47.</title>
        <authorList>
            <person name="Bergmann F."/>
            <person name="Selesi D."/>
            <person name="Weinmaier T."/>
            <person name="Tischler P."/>
            <person name="Rattei T."/>
            <person name="Meckenstock R.U."/>
        </authorList>
    </citation>
    <scope>NUCLEOTIDE SEQUENCE</scope>
</reference>
<protein>
    <recommendedName>
        <fullName evidence="2">TRL-like family protein</fullName>
    </recommendedName>
</protein>
<proteinExistence type="predicted"/>
<dbReference type="PROSITE" id="PS51257">
    <property type="entry name" value="PROKAR_LIPOPROTEIN"/>
    <property type="match status" value="1"/>
</dbReference>
<dbReference type="EMBL" id="FR695873">
    <property type="protein sequence ID" value="CBX29900.1"/>
    <property type="molecule type" value="Genomic_DNA"/>
</dbReference>
<evidence type="ECO:0008006" key="2">
    <source>
        <dbReference type="Google" id="ProtNLM"/>
    </source>
</evidence>
<dbReference type="Pfam" id="PF13146">
    <property type="entry name" value="TRL"/>
    <property type="match status" value="1"/>
</dbReference>
<accession>E1YH56</accession>
<name>E1YH56_9BACT</name>
<dbReference type="InterPro" id="IPR025113">
    <property type="entry name" value="TRL-like"/>
</dbReference>
<sequence>MKRITWPLIIALMVAFSGCAYVNVRTPYDTDLNKTVLGNKVGEASIHSILWLVAWGDASTAAAARNGNISVINHMDQQSVSILLGLYCSNTTIVYGD</sequence>